<dbReference type="PANTHER" id="PTHR46121:SF4">
    <property type="entry name" value="STEROIDOGENIC ACUTE REGULATORY PROTEIN-LIKE"/>
    <property type="match status" value="1"/>
</dbReference>
<keyword evidence="7" id="KW-1185">Reference proteome</keyword>
<dbReference type="PANTHER" id="PTHR46121">
    <property type="entry name" value="STEROIDOGENIC ACUTE REGULATORY PROTEIN-LIKE"/>
    <property type="match status" value="1"/>
</dbReference>
<dbReference type="GO" id="GO:0099044">
    <property type="term" value="P:vesicle tethering to endoplasmic reticulum"/>
    <property type="evidence" value="ECO:0007669"/>
    <property type="project" value="TreeGrafter"/>
</dbReference>
<proteinExistence type="predicted"/>
<dbReference type="Proteomes" id="UP001162156">
    <property type="component" value="Unassembled WGS sequence"/>
</dbReference>
<gene>
    <name evidence="6" type="ORF">NQ314_009532</name>
</gene>
<feature type="domain" description="MENTAL" evidence="5">
    <location>
        <begin position="64"/>
        <end position="93"/>
    </location>
</feature>
<protein>
    <recommendedName>
        <fullName evidence="5">MENTAL domain-containing protein</fullName>
    </recommendedName>
</protein>
<evidence type="ECO:0000256" key="4">
    <source>
        <dbReference type="SAM" id="Phobius"/>
    </source>
</evidence>
<evidence type="ECO:0000313" key="6">
    <source>
        <dbReference type="EMBL" id="KAJ8944170.1"/>
    </source>
</evidence>
<dbReference type="InterPro" id="IPR051869">
    <property type="entry name" value="STARD3"/>
</dbReference>
<dbReference type="GO" id="GO:0005789">
    <property type="term" value="C:endoplasmic reticulum membrane"/>
    <property type="evidence" value="ECO:0007669"/>
    <property type="project" value="TreeGrafter"/>
</dbReference>
<feature type="transmembrane region" description="Helical" evidence="4">
    <location>
        <begin position="69"/>
        <end position="92"/>
    </location>
</feature>
<evidence type="ECO:0000256" key="2">
    <source>
        <dbReference type="ARBA" id="ARBA00022692"/>
    </source>
</evidence>
<organism evidence="6 7">
    <name type="scientific">Rhamnusium bicolor</name>
    <dbReference type="NCBI Taxonomy" id="1586634"/>
    <lineage>
        <taxon>Eukaryota</taxon>
        <taxon>Metazoa</taxon>
        <taxon>Ecdysozoa</taxon>
        <taxon>Arthropoda</taxon>
        <taxon>Hexapoda</taxon>
        <taxon>Insecta</taxon>
        <taxon>Pterygota</taxon>
        <taxon>Neoptera</taxon>
        <taxon>Endopterygota</taxon>
        <taxon>Coleoptera</taxon>
        <taxon>Polyphaga</taxon>
        <taxon>Cucujiformia</taxon>
        <taxon>Chrysomeloidea</taxon>
        <taxon>Cerambycidae</taxon>
        <taxon>Lepturinae</taxon>
        <taxon>Rhagiini</taxon>
        <taxon>Rhamnusium</taxon>
    </lineage>
</organism>
<name>A0AAV8XZ74_9CUCU</name>
<dbReference type="GO" id="GO:0005765">
    <property type="term" value="C:lysosomal membrane"/>
    <property type="evidence" value="ECO:0007669"/>
    <property type="project" value="TreeGrafter"/>
</dbReference>
<evidence type="ECO:0000259" key="5">
    <source>
        <dbReference type="Pfam" id="PF10457"/>
    </source>
</evidence>
<evidence type="ECO:0000256" key="1">
    <source>
        <dbReference type="ARBA" id="ARBA00004141"/>
    </source>
</evidence>
<dbReference type="AlphaFoldDB" id="A0AAV8XZ74"/>
<keyword evidence="4" id="KW-1133">Transmembrane helix</keyword>
<keyword evidence="3 4" id="KW-0472">Membrane</keyword>
<evidence type="ECO:0000313" key="7">
    <source>
        <dbReference type="Proteomes" id="UP001162156"/>
    </source>
</evidence>
<dbReference type="InterPro" id="IPR019498">
    <property type="entry name" value="MENTAL"/>
</dbReference>
<dbReference type="GO" id="GO:0031902">
    <property type="term" value="C:late endosome membrane"/>
    <property type="evidence" value="ECO:0007669"/>
    <property type="project" value="TreeGrafter"/>
</dbReference>
<accession>A0AAV8XZ74</accession>
<dbReference type="GO" id="GO:0140284">
    <property type="term" value="C:endoplasmic reticulum-endosome membrane contact site"/>
    <property type="evidence" value="ECO:0007669"/>
    <property type="project" value="TreeGrafter"/>
</dbReference>
<reference evidence="6" key="1">
    <citation type="journal article" date="2023" name="Insect Mol. Biol.">
        <title>Genome sequencing provides insights into the evolution of gene families encoding plant cell wall-degrading enzymes in longhorned beetles.</title>
        <authorList>
            <person name="Shin N.R."/>
            <person name="Okamura Y."/>
            <person name="Kirsch R."/>
            <person name="Pauchet Y."/>
        </authorList>
    </citation>
    <scope>NUCLEOTIDE SEQUENCE</scope>
    <source>
        <strain evidence="6">RBIC_L_NR</strain>
    </source>
</reference>
<comment type="caution">
    <text evidence="6">The sequence shown here is derived from an EMBL/GenBank/DDBJ whole genome shotgun (WGS) entry which is preliminary data.</text>
</comment>
<dbReference type="Pfam" id="PF10457">
    <property type="entry name" value="MENTAL"/>
    <property type="match status" value="1"/>
</dbReference>
<dbReference type="EMBL" id="JANEYF010002621">
    <property type="protein sequence ID" value="KAJ8944170.1"/>
    <property type="molecule type" value="Genomic_DNA"/>
</dbReference>
<sequence length="203" mass="22999">MSTPEQEAGLSSHCVINSNNQQSQNVQSPLDMSHSHSINTIPSIRDYIISEDLLAGQRLHGRMSNVRRFFCLFVTFDLLFTSLMWIICIMISTGSTCAFLIAKVFVYDHGVRLGFLTSELYHKSQMQTDMLSVTATESERTPLIRSYVQGLPSLYTESVGNFYSPQGTPEGSLYRFEQRPNIYPPALFTREQVTPICIKKLDL</sequence>
<keyword evidence="2 4" id="KW-0812">Transmembrane</keyword>
<evidence type="ECO:0000256" key="3">
    <source>
        <dbReference type="ARBA" id="ARBA00023136"/>
    </source>
</evidence>
<comment type="subcellular location">
    <subcellularLocation>
        <location evidence="1">Membrane</location>
        <topology evidence="1">Multi-pass membrane protein</topology>
    </subcellularLocation>
</comment>